<evidence type="ECO:0000256" key="7">
    <source>
        <dbReference type="NCBIfam" id="TIGR00112"/>
    </source>
</evidence>
<comment type="catalytic activity">
    <reaction evidence="6">
        <text>L-proline + NAD(+) = (S)-1-pyrroline-5-carboxylate + NADH + 2 H(+)</text>
        <dbReference type="Rhea" id="RHEA:14105"/>
        <dbReference type="ChEBI" id="CHEBI:15378"/>
        <dbReference type="ChEBI" id="CHEBI:17388"/>
        <dbReference type="ChEBI" id="CHEBI:57540"/>
        <dbReference type="ChEBI" id="CHEBI:57945"/>
        <dbReference type="ChEBI" id="CHEBI:60039"/>
        <dbReference type="EC" id="1.5.1.2"/>
    </reaction>
</comment>
<dbReference type="SUPFAM" id="SSF82771">
    <property type="entry name" value="GIY-YIG endonuclease"/>
    <property type="match status" value="1"/>
</dbReference>
<comment type="similarity">
    <text evidence="1 6 8">Belongs to the pyrroline-5-carboxylate reductase family.</text>
</comment>
<name>A0A6I2R7V0_FLAPL</name>
<dbReference type="Proteomes" id="UP000434475">
    <property type="component" value="Unassembled WGS sequence"/>
</dbReference>
<dbReference type="FunFam" id="1.10.3730.10:FF:000001">
    <property type="entry name" value="Pyrroline-5-carboxylate reductase"/>
    <property type="match status" value="1"/>
</dbReference>
<dbReference type="PANTHER" id="PTHR11645:SF0">
    <property type="entry name" value="PYRROLINE-5-CARBOXYLATE REDUCTASE 3"/>
    <property type="match status" value="1"/>
</dbReference>
<keyword evidence="3 6" id="KW-0521">NADP</keyword>
<proteinExistence type="inferred from homology"/>
<dbReference type="RefSeq" id="WP_172698029.1">
    <property type="nucleotide sequence ID" value="NZ_WKPR01000028.1"/>
</dbReference>
<dbReference type="InterPro" id="IPR028939">
    <property type="entry name" value="P5C_Rdtase_cat_N"/>
</dbReference>
<dbReference type="UniPathway" id="UPA00098">
    <property type="reaction ID" value="UER00361"/>
</dbReference>
<dbReference type="Pfam" id="PF14748">
    <property type="entry name" value="P5CR_dimer"/>
    <property type="match status" value="1"/>
</dbReference>
<keyword evidence="6 8" id="KW-0028">Amino-acid biosynthesis</keyword>
<evidence type="ECO:0000313" key="11">
    <source>
        <dbReference type="Proteomes" id="UP000434475"/>
    </source>
</evidence>
<dbReference type="EC" id="1.5.1.2" evidence="6 7"/>
<gene>
    <name evidence="6 10" type="primary">proC</name>
    <name evidence="10" type="ORF">GKE97_20475</name>
</gene>
<evidence type="ECO:0000256" key="3">
    <source>
        <dbReference type="ARBA" id="ARBA00022857"/>
    </source>
</evidence>
<evidence type="ECO:0000313" key="10">
    <source>
        <dbReference type="EMBL" id="MSB21859.1"/>
    </source>
</evidence>
<evidence type="ECO:0000259" key="9">
    <source>
        <dbReference type="PROSITE" id="PS50164"/>
    </source>
</evidence>
<dbReference type="InterPro" id="IPR008927">
    <property type="entry name" value="6-PGluconate_DH-like_C_sf"/>
</dbReference>
<evidence type="ECO:0000256" key="6">
    <source>
        <dbReference type="HAMAP-Rule" id="MF_01925"/>
    </source>
</evidence>
<dbReference type="SUPFAM" id="SSF48179">
    <property type="entry name" value="6-phosphogluconate dehydrogenase C-terminal domain-like"/>
    <property type="match status" value="1"/>
</dbReference>
<sequence length="356" mass="37142">MSWWVYILRCGDGTLYTGTAADVERRLAAHRRGRGAKYTRGRGPLAVVYREACPARGAALRREAAIKKYRRAEKEALISDYAERRSRMKKAAFIGTGNMGAPLIQAACRAVGAEQVVIANRTRAKAEALAAELGCAVAQDNRAAAAQAEYIVLCVKPQMMEGVLSELAPALGEGQAVVSIAAGLTCGTLRGWLAGAQGRPALLRVMPNTPAAIGKGMLALCAEAGTAEEYLAGVEDLLAPAGRVERIAEGQMDAFSAVAGCGPAFVYPFIEALADGGVKVGLPRGQAVTYAAQMVLGAAAMVLESGKHPGQLKDEVCSPGGSTIAGVAALEERGFRSAAIQAVEAAFRRNQELGKV</sequence>
<dbReference type="GO" id="GO:0004735">
    <property type="term" value="F:pyrroline-5-carboxylate reductase activity"/>
    <property type="evidence" value="ECO:0007669"/>
    <property type="project" value="UniProtKB-UniRule"/>
</dbReference>
<dbReference type="GO" id="GO:0055129">
    <property type="term" value="P:L-proline biosynthetic process"/>
    <property type="evidence" value="ECO:0007669"/>
    <property type="project" value="UniProtKB-UniRule"/>
</dbReference>
<accession>A0A6I2R7V0</accession>
<dbReference type="PROSITE" id="PS00521">
    <property type="entry name" value="P5CR"/>
    <property type="match status" value="1"/>
</dbReference>
<evidence type="ECO:0000256" key="1">
    <source>
        <dbReference type="ARBA" id="ARBA00005525"/>
    </source>
</evidence>
<dbReference type="PROSITE" id="PS50164">
    <property type="entry name" value="GIY_YIG"/>
    <property type="match status" value="1"/>
</dbReference>
<keyword evidence="4 6" id="KW-0560">Oxidoreductase</keyword>
<dbReference type="InterPro" id="IPR036291">
    <property type="entry name" value="NAD(P)-bd_dom_sf"/>
</dbReference>
<dbReference type="SUPFAM" id="SSF51735">
    <property type="entry name" value="NAD(P)-binding Rossmann-fold domains"/>
    <property type="match status" value="1"/>
</dbReference>
<dbReference type="Pfam" id="PF03807">
    <property type="entry name" value="F420_oxidored"/>
    <property type="match status" value="1"/>
</dbReference>
<organism evidence="10 11">
    <name type="scientific">Flavonifractor plautii</name>
    <name type="common">Fusobacterium plautii</name>
    <dbReference type="NCBI Taxonomy" id="292800"/>
    <lineage>
        <taxon>Bacteria</taxon>
        <taxon>Bacillati</taxon>
        <taxon>Bacillota</taxon>
        <taxon>Clostridia</taxon>
        <taxon>Eubacteriales</taxon>
        <taxon>Oscillospiraceae</taxon>
        <taxon>Flavonifractor</taxon>
    </lineage>
</organism>
<dbReference type="InterPro" id="IPR000305">
    <property type="entry name" value="GIY-YIG_endonuc"/>
</dbReference>
<evidence type="ECO:0000256" key="8">
    <source>
        <dbReference type="RuleBase" id="RU003903"/>
    </source>
</evidence>
<dbReference type="InterPro" id="IPR029036">
    <property type="entry name" value="P5CR_dimer"/>
</dbReference>
<comment type="caution">
    <text evidence="10">The sequence shown here is derived from an EMBL/GenBank/DDBJ whole genome shotgun (WGS) entry which is preliminary data.</text>
</comment>
<comment type="function">
    <text evidence="5 6">Catalyzes the reduction of 1-pyrroline-5-carboxylate (PCA) to L-proline.</text>
</comment>
<evidence type="ECO:0000256" key="4">
    <source>
        <dbReference type="ARBA" id="ARBA00023002"/>
    </source>
</evidence>
<comment type="subcellular location">
    <subcellularLocation>
        <location evidence="6">Cytoplasm</location>
    </subcellularLocation>
</comment>
<dbReference type="AlphaFoldDB" id="A0A6I2R7V0"/>
<dbReference type="EMBL" id="WKPR01000028">
    <property type="protein sequence ID" value="MSB21859.1"/>
    <property type="molecule type" value="Genomic_DNA"/>
</dbReference>
<dbReference type="GO" id="GO:0005737">
    <property type="term" value="C:cytoplasm"/>
    <property type="evidence" value="ECO:0007669"/>
    <property type="project" value="UniProtKB-SubCell"/>
</dbReference>
<evidence type="ECO:0000256" key="2">
    <source>
        <dbReference type="ARBA" id="ARBA00022650"/>
    </source>
</evidence>
<comment type="pathway">
    <text evidence="6 8">Amino-acid biosynthesis; L-proline biosynthesis; L-proline from L-glutamate 5-semialdehyde: step 1/1.</text>
</comment>
<dbReference type="Gene3D" id="1.10.3730.10">
    <property type="entry name" value="ProC C-terminal domain-like"/>
    <property type="match status" value="1"/>
</dbReference>
<dbReference type="HAMAP" id="MF_01925">
    <property type="entry name" value="P5C_reductase"/>
    <property type="match status" value="1"/>
</dbReference>
<dbReference type="NCBIfam" id="TIGR00112">
    <property type="entry name" value="proC"/>
    <property type="match status" value="1"/>
</dbReference>
<protein>
    <recommendedName>
        <fullName evidence="6 7">Pyrroline-5-carboxylate reductase</fullName>
        <shortName evidence="6">P5C reductase</shortName>
        <shortName evidence="6">P5CR</shortName>
        <ecNumber evidence="6 7">1.5.1.2</ecNumber>
    </recommendedName>
    <alternativeName>
        <fullName evidence="6">PCA reductase</fullName>
    </alternativeName>
</protein>
<dbReference type="CDD" id="cd10456">
    <property type="entry name" value="GIY-YIG_UPF0213"/>
    <property type="match status" value="1"/>
</dbReference>
<keyword evidence="6" id="KW-0963">Cytoplasm</keyword>
<comment type="catalytic activity">
    <reaction evidence="6 8">
        <text>L-proline + NADP(+) = (S)-1-pyrroline-5-carboxylate + NADPH + 2 H(+)</text>
        <dbReference type="Rhea" id="RHEA:14109"/>
        <dbReference type="ChEBI" id="CHEBI:15378"/>
        <dbReference type="ChEBI" id="CHEBI:17388"/>
        <dbReference type="ChEBI" id="CHEBI:57783"/>
        <dbReference type="ChEBI" id="CHEBI:58349"/>
        <dbReference type="ChEBI" id="CHEBI:60039"/>
        <dbReference type="EC" id="1.5.1.2"/>
    </reaction>
</comment>
<reference evidence="10 11" key="1">
    <citation type="journal article" date="2019" name="Nat. Med.">
        <title>A library of human gut bacterial isolates paired with longitudinal multiomics data enables mechanistic microbiome research.</title>
        <authorList>
            <person name="Poyet M."/>
            <person name="Groussin M."/>
            <person name="Gibbons S.M."/>
            <person name="Avila-Pacheco J."/>
            <person name="Jiang X."/>
            <person name="Kearney S.M."/>
            <person name="Perrotta A.R."/>
            <person name="Berdy B."/>
            <person name="Zhao S."/>
            <person name="Lieberman T.D."/>
            <person name="Swanson P.K."/>
            <person name="Smith M."/>
            <person name="Roesemann S."/>
            <person name="Alexander J.E."/>
            <person name="Rich S.A."/>
            <person name="Livny J."/>
            <person name="Vlamakis H."/>
            <person name="Clish C."/>
            <person name="Bullock K."/>
            <person name="Deik A."/>
            <person name="Scott J."/>
            <person name="Pierce K.A."/>
            <person name="Xavier R.J."/>
            <person name="Alm E.J."/>
        </authorList>
    </citation>
    <scope>NUCLEOTIDE SEQUENCE [LARGE SCALE GENOMIC DNA]</scope>
    <source>
        <strain evidence="10 11">BIOML-A2</strain>
    </source>
</reference>
<dbReference type="Gene3D" id="3.40.50.720">
    <property type="entry name" value="NAD(P)-binding Rossmann-like Domain"/>
    <property type="match status" value="1"/>
</dbReference>
<dbReference type="InterPro" id="IPR053790">
    <property type="entry name" value="P5CR-like_CS"/>
</dbReference>
<dbReference type="InterPro" id="IPR000304">
    <property type="entry name" value="Pyrroline-COOH_reductase"/>
</dbReference>
<dbReference type="PANTHER" id="PTHR11645">
    <property type="entry name" value="PYRROLINE-5-CARBOXYLATE REDUCTASE"/>
    <property type="match status" value="1"/>
</dbReference>
<dbReference type="InterPro" id="IPR035901">
    <property type="entry name" value="GIY-YIG_endonuc_sf"/>
</dbReference>
<dbReference type="Gene3D" id="3.40.1440.10">
    <property type="entry name" value="GIY-YIG endonuclease"/>
    <property type="match status" value="1"/>
</dbReference>
<keyword evidence="2 6" id="KW-0641">Proline biosynthesis</keyword>
<feature type="domain" description="GIY-YIG" evidence="9">
    <location>
        <begin position="1"/>
        <end position="76"/>
    </location>
</feature>
<evidence type="ECO:0000256" key="5">
    <source>
        <dbReference type="ARBA" id="ARBA00058118"/>
    </source>
</evidence>
<dbReference type="Pfam" id="PF01541">
    <property type="entry name" value="GIY-YIG"/>
    <property type="match status" value="1"/>
</dbReference>